<evidence type="ECO:0000313" key="2">
    <source>
        <dbReference type="Proteomes" id="UP000823615"/>
    </source>
</evidence>
<dbReference type="EMBL" id="JADIMT010000091">
    <property type="protein sequence ID" value="MBO8436852.1"/>
    <property type="molecule type" value="Genomic_DNA"/>
</dbReference>
<reference evidence="1" key="1">
    <citation type="submission" date="2020-10" db="EMBL/GenBank/DDBJ databases">
        <authorList>
            <person name="Gilroy R."/>
        </authorList>
    </citation>
    <scope>NUCLEOTIDE SEQUENCE</scope>
    <source>
        <strain evidence="1">7293</strain>
    </source>
</reference>
<dbReference type="Proteomes" id="UP000823615">
    <property type="component" value="Unassembled WGS sequence"/>
</dbReference>
<sequence length="61" mass="7126">MKNRSLPFTAPTCFGRPRSCPCSVYERPAVIHDAKEEIQRFFTTFIDEWFSEKIAKSINID</sequence>
<dbReference type="AlphaFoldDB" id="A0A9D9H6E0"/>
<reference evidence="1" key="2">
    <citation type="journal article" date="2021" name="PeerJ">
        <title>Extensive microbial diversity within the chicken gut microbiome revealed by metagenomics and culture.</title>
        <authorList>
            <person name="Gilroy R."/>
            <person name="Ravi A."/>
            <person name="Getino M."/>
            <person name="Pursley I."/>
            <person name="Horton D.L."/>
            <person name="Alikhan N.F."/>
            <person name="Baker D."/>
            <person name="Gharbi K."/>
            <person name="Hall N."/>
            <person name="Watson M."/>
            <person name="Adriaenssens E.M."/>
            <person name="Foster-Nyarko E."/>
            <person name="Jarju S."/>
            <person name="Secka A."/>
            <person name="Antonio M."/>
            <person name="Oren A."/>
            <person name="Chaudhuri R.R."/>
            <person name="La Ragione R."/>
            <person name="Hildebrand F."/>
            <person name="Pallen M.J."/>
        </authorList>
    </citation>
    <scope>NUCLEOTIDE SEQUENCE</scope>
    <source>
        <strain evidence="1">7293</strain>
    </source>
</reference>
<evidence type="ECO:0000313" key="1">
    <source>
        <dbReference type="EMBL" id="MBO8436852.1"/>
    </source>
</evidence>
<organism evidence="1 2">
    <name type="scientific">Candidatus Ornithospirochaeta stercoripullorum</name>
    <dbReference type="NCBI Taxonomy" id="2840899"/>
    <lineage>
        <taxon>Bacteria</taxon>
        <taxon>Pseudomonadati</taxon>
        <taxon>Spirochaetota</taxon>
        <taxon>Spirochaetia</taxon>
        <taxon>Spirochaetales</taxon>
        <taxon>Spirochaetaceae</taxon>
        <taxon>Spirochaetaceae incertae sedis</taxon>
        <taxon>Candidatus Ornithospirochaeta</taxon>
    </lineage>
</organism>
<comment type="caution">
    <text evidence="1">The sequence shown here is derived from an EMBL/GenBank/DDBJ whole genome shotgun (WGS) entry which is preliminary data.</text>
</comment>
<name>A0A9D9H6E0_9SPIO</name>
<gene>
    <name evidence="1" type="ORF">IAA97_07740</name>
</gene>
<accession>A0A9D9H6E0</accession>
<proteinExistence type="predicted"/>
<protein>
    <submittedName>
        <fullName evidence="1">Uncharacterized protein</fullName>
    </submittedName>
</protein>